<keyword evidence="4" id="KW-1185">Reference proteome</keyword>
<evidence type="ECO:0000313" key="2">
    <source>
        <dbReference type="EMBL" id="TDL84929.1"/>
    </source>
</evidence>
<dbReference type="RefSeq" id="WP_133343146.1">
    <property type="nucleotide sequence ID" value="NZ_SMZO01000025.1"/>
</dbReference>
<proteinExistence type="predicted"/>
<dbReference type="EMBL" id="SMZO01000053">
    <property type="protein sequence ID" value="TDL84929.1"/>
    <property type="molecule type" value="Genomic_DNA"/>
</dbReference>
<dbReference type="AlphaFoldDB" id="A0A4V3BAZ4"/>
<feature type="region of interest" description="Disordered" evidence="1">
    <location>
        <begin position="87"/>
        <end position="111"/>
    </location>
</feature>
<gene>
    <name evidence="3" type="ORF">E2L05_11995</name>
    <name evidence="2" type="ORF">E2L05_16730</name>
</gene>
<comment type="caution">
    <text evidence="2">The sequence shown here is derived from an EMBL/GenBank/DDBJ whole genome shotgun (WGS) entry which is preliminary data.</text>
</comment>
<evidence type="ECO:0008006" key="5">
    <source>
        <dbReference type="Google" id="ProtNLM"/>
    </source>
</evidence>
<reference evidence="2 4" key="1">
    <citation type="submission" date="2019-03" db="EMBL/GenBank/DDBJ databases">
        <title>Rhodobacteraceae bacterium SM1902, a new member of the family Rhodobacteraceae isolated from Yantai.</title>
        <authorList>
            <person name="Sun Y."/>
        </authorList>
    </citation>
    <scope>NUCLEOTIDE SEQUENCE [LARGE SCALE GENOMIC DNA]</scope>
    <source>
        <strain evidence="2 4">SM1902</strain>
    </source>
</reference>
<evidence type="ECO:0000313" key="3">
    <source>
        <dbReference type="EMBL" id="TDL87017.1"/>
    </source>
</evidence>
<accession>A0A4V3BAZ4</accession>
<evidence type="ECO:0000313" key="4">
    <source>
        <dbReference type="Proteomes" id="UP000294562"/>
    </source>
</evidence>
<dbReference type="EMBL" id="SMZO01000025">
    <property type="protein sequence ID" value="TDL87017.1"/>
    <property type="molecule type" value="Genomic_DNA"/>
</dbReference>
<evidence type="ECO:0000256" key="1">
    <source>
        <dbReference type="SAM" id="MobiDB-lite"/>
    </source>
</evidence>
<dbReference type="Proteomes" id="UP000294562">
    <property type="component" value="Unassembled WGS sequence"/>
</dbReference>
<organism evidence="2 4">
    <name type="scientific">Meridianimarinicoccus aquatilis</name>
    <dbReference type="NCBI Taxonomy" id="2552766"/>
    <lineage>
        <taxon>Bacteria</taxon>
        <taxon>Pseudomonadati</taxon>
        <taxon>Pseudomonadota</taxon>
        <taxon>Alphaproteobacteria</taxon>
        <taxon>Rhodobacterales</taxon>
        <taxon>Paracoccaceae</taxon>
        <taxon>Meridianimarinicoccus</taxon>
    </lineage>
</organism>
<sequence length="111" mass="12236">MKDPLTLLEVNLERERTSLLAGRFEALEELNLEKMSLATSLPGRESGTARVERILARSRSNQRLAEAAGEGLKAAMRRLGEVERLDGGTGHYSSCGARTKTPNVSRTLRRV</sequence>
<protein>
    <recommendedName>
        <fullName evidence="5">Flagellar biosynthesis protein FlgN</fullName>
    </recommendedName>
</protein>
<name>A0A4V3BAZ4_9RHOB</name>
<feature type="compositionally biased region" description="Polar residues" evidence="1">
    <location>
        <begin position="100"/>
        <end position="111"/>
    </location>
</feature>